<dbReference type="InterPro" id="IPR014756">
    <property type="entry name" value="Ig_E-set"/>
</dbReference>
<dbReference type="Pfam" id="PF00128">
    <property type="entry name" value="Alpha-amylase"/>
    <property type="match status" value="1"/>
</dbReference>
<dbReference type="Proteomes" id="UP001177769">
    <property type="component" value="Chromosome"/>
</dbReference>
<dbReference type="InterPro" id="IPR017853">
    <property type="entry name" value="GH"/>
</dbReference>
<evidence type="ECO:0000259" key="5">
    <source>
        <dbReference type="SMART" id="SM00642"/>
    </source>
</evidence>
<dbReference type="InterPro" id="IPR019492">
    <property type="entry name" value="Cyclo-malto-dextrinase_C"/>
</dbReference>
<dbReference type="SUPFAM" id="SSF51445">
    <property type="entry name" value="(Trans)glycosidases"/>
    <property type="match status" value="1"/>
</dbReference>
<dbReference type="InterPro" id="IPR013783">
    <property type="entry name" value="Ig-like_fold"/>
</dbReference>
<name>A0AA95SLQ7_9BURK</name>
<dbReference type="Pfam" id="PF10438">
    <property type="entry name" value="Cyc-maltodext_C"/>
    <property type="match status" value="1"/>
</dbReference>
<feature type="chain" id="PRO_5041725105" evidence="4">
    <location>
        <begin position="24"/>
        <end position="629"/>
    </location>
</feature>
<reference evidence="6" key="1">
    <citation type="submission" date="2023-01" db="EMBL/GenBank/DDBJ databases">
        <title>Whole genome sequence of Paucibacter sp. S2-9 isolated from pond sediment.</title>
        <authorList>
            <person name="Jung J.Y."/>
        </authorList>
    </citation>
    <scope>NUCLEOTIDE SEQUENCE</scope>
    <source>
        <strain evidence="6">S2-9</strain>
    </source>
</reference>
<dbReference type="RefSeq" id="WP_285231610.1">
    <property type="nucleotide sequence ID" value="NZ_CP116346.1"/>
</dbReference>
<evidence type="ECO:0000256" key="4">
    <source>
        <dbReference type="SAM" id="SignalP"/>
    </source>
</evidence>
<dbReference type="InterPro" id="IPR006047">
    <property type="entry name" value="GH13_cat_dom"/>
</dbReference>
<evidence type="ECO:0000313" key="7">
    <source>
        <dbReference type="Proteomes" id="UP001177769"/>
    </source>
</evidence>
<feature type="compositionally biased region" description="Basic and acidic residues" evidence="3">
    <location>
        <begin position="153"/>
        <end position="167"/>
    </location>
</feature>
<evidence type="ECO:0000256" key="3">
    <source>
        <dbReference type="SAM" id="MobiDB-lite"/>
    </source>
</evidence>
<proteinExistence type="predicted"/>
<dbReference type="AlphaFoldDB" id="A0AA95SLQ7"/>
<dbReference type="Pfam" id="PF09087">
    <property type="entry name" value="Cyc-maltodext_N"/>
    <property type="match status" value="1"/>
</dbReference>
<dbReference type="GO" id="GO:0005975">
    <property type="term" value="P:carbohydrate metabolic process"/>
    <property type="evidence" value="ECO:0007669"/>
    <property type="project" value="InterPro"/>
</dbReference>
<feature type="signal peptide" evidence="4">
    <location>
        <begin position="1"/>
        <end position="23"/>
    </location>
</feature>
<dbReference type="KEGG" id="pais:PFX98_16670"/>
<gene>
    <name evidence="6" type="ORF">PFX98_16670</name>
</gene>
<keyword evidence="7" id="KW-1185">Reference proteome</keyword>
<dbReference type="SUPFAM" id="SSF81296">
    <property type="entry name" value="E set domains"/>
    <property type="match status" value="1"/>
</dbReference>
<dbReference type="InterPro" id="IPR013780">
    <property type="entry name" value="Glyco_hydro_b"/>
</dbReference>
<evidence type="ECO:0000313" key="6">
    <source>
        <dbReference type="EMBL" id="WIT10537.1"/>
    </source>
</evidence>
<dbReference type="Gene3D" id="2.60.40.1180">
    <property type="entry name" value="Golgi alpha-mannosidase II"/>
    <property type="match status" value="1"/>
</dbReference>
<organism evidence="6 7">
    <name type="scientific">Paucibacter sediminis</name>
    <dbReference type="NCBI Taxonomy" id="3019553"/>
    <lineage>
        <taxon>Bacteria</taxon>
        <taxon>Pseudomonadati</taxon>
        <taxon>Pseudomonadota</taxon>
        <taxon>Betaproteobacteria</taxon>
        <taxon>Burkholderiales</taxon>
        <taxon>Sphaerotilaceae</taxon>
        <taxon>Roseateles</taxon>
    </lineage>
</organism>
<dbReference type="GO" id="GO:0016798">
    <property type="term" value="F:hydrolase activity, acting on glycosyl bonds"/>
    <property type="evidence" value="ECO:0007669"/>
    <property type="project" value="UniProtKB-KW"/>
</dbReference>
<dbReference type="CDD" id="cd11340">
    <property type="entry name" value="AmyAc_bac_CMD_like_3"/>
    <property type="match status" value="1"/>
</dbReference>
<keyword evidence="1 6" id="KW-0378">Hydrolase</keyword>
<accession>A0AA95SLQ7</accession>
<sequence>MTIKKTTLLAAALLGLAMGPASAQSAQSAQPAQQLERIEPANWWVGMMNQRLQLMLHGQGIAELKARLRPYAGVRMLGSQRSDSPNYLFLDLEIQPGARPGSLQLELQRAGKTVLSPAYPLWARAPGSARRQGFGPRDAIYLVVPDRFANGEPRNDQLDALGDRLDRGNPSARHGGDLAGLAQHLDYIAAMGFTQVWPTPLLENKQPELSYHGYSPTDLYRIDPRFGSNEDYRQLVARAKALGLGFIQDIVPNHIGSGHWWMQDPPSRDWVNPGQPYLETNHRHSTVQDPYAAASDRQRFQDGWFVPSMPDLNQRQPLLATYLVQNAVWWIEYAGLSGLRVDTYPYSDKAFLARWSAAIMAEYPGLTMVGEEMSDNPLMVAHWLKGRRNADGYVSAMPSMMDFPLHGRLRDALTEPEGRGYGVGLGKLYEAMMNDALYPEPARMVLFEGNHDTNRIFSALGEDEALMRMAATVIATTRRTPQFFYGTELLMKSPLERDDGVVRSDFAGGWAGDASNGFSGAGLAPAQREFQAWLRRLLNWRKTASAVHGGSLVHYNPLDGVYVYFRADARQRVMVVLNKNKTETPLALARFAESLAGRTHAVDVISGQRHELGSSLNLPPRSSLVLELQ</sequence>
<feature type="domain" description="Glycosyl hydrolase family 13 catalytic" evidence="5">
    <location>
        <begin position="142"/>
        <end position="541"/>
    </location>
</feature>
<dbReference type="PANTHER" id="PTHR10357:SF210">
    <property type="entry name" value="MALTODEXTRIN GLUCOSIDASE"/>
    <property type="match status" value="1"/>
</dbReference>
<dbReference type="Gene3D" id="3.20.20.80">
    <property type="entry name" value="Glycosidases"/>
    <property type="match status" value="1"/>
</dbReference>
<dbReference type="SUPFAM" id="SSF51011">
    <property type="entry name" value="Glycosyl hydrolase domain"/>
    <property type="match status" value="1"/>
</dbReference>
<evidence type="ECO:0000256" key="2">
    <source>
        <dbReference type="ARBA" id="ARBA00023295"/>
    </source>
</evidence>
<evidence type="ECO:0000256" key="1">
    <source>
        <dbReference type="ARBA" id="ARBA00022801"/>
    </source>
</evidence>
<dbReference type="Gene3D" id="2.60.40.10">
    <property type="entry name" value="Immunoglobulins"/>
    <property type="match status" value="1"/>
</dbReference>
<protein>
    <submittedName>
        <fullName evidence="6">Glycoside hydrolase family 13 protein</fullName>
    </submittedName>
</protein>
<dbReference type="EMBL" id="CP116346">
    <property type="protein sequence ID" value="WIT10537.1"/>
    <property type="molecule type" value="Genomic_DNA"/>
</dbReference>
<dbReference type="InterPro" id="IPR015171">
    <property type="entry name" value="Cyc-maltodext_N"/>
</dbReference>
<keyword evidence="2" id="KW-0326">Glycosidase</keyword>
<keyword evidence="4" id="KW-0732">Signal</keyword>
<dbReference type="PANTHER" id="PTHR10357">
    <property type="entry name" value="ALPHA-AMYLASE FAMILY MEMBER"/>
    <property type="match status" value="1"/>
</dbReference>
<feature type="region of interest" description="Disordered" evidence="3">
    <location>
        <begin position="153"/>
        <end position="172"/>
    </location>
</feature>
<dbReference type="SMART" id="SM00642">
    <property type="entry name" value="Aamy"/>
    <property type="match status" value="1"/>
</dbReference>